<dbReference type="Proteomes" id="UP001161391">
    <property type="component" value="Unassembled WGS sequence"/>
</dbReference>
<organism evidence="3 4">
    <name type="scientific">Algimonas ampicilliniresistens</name>
    <dbReference type="NCBI Taxonomy" id="1298735"/>
    <lineage>
        <taxon>Bacteria</taxon>
        <taxon>Pseudomonadati</taxon>
        <taxon>Pseudomonadota</taxon>
        <taxon>Alphaproteobacteria</taxon>
        <taxon>Maricaulales</taxon>
        <taxon>Robiginitomaculaceae</taxon>
        <taxon>Algimonas</taxon>
    </lineage>
</organism>
<reference evidence="3" key="2">
    <citation type="submission" date="2023-01" db="EMBL/GenBank/DDBJ databases">
        <title>Draft genome sequence of Algimonas ampicilliniresistens strain NBRC 108219.</title>
        <authorList>
            <person name="Sun Q."/>
            <person name="Mori K."/>
        </authorList>
    </citation>
    <scope>NUCLEOTIDE SEQUENCE</scope>
    <source>
        <strain evidence="3">NBRC 108219</strain>
    </source>
</reference>
<evidence type="ECO:0000313" key="3">
    <source>
        <dbReference type="EMBL" id="GLQ23116.1"/>
    </source>
</evidence>
<evidence type="ECO:0000256" key="1">
    <source>
        <dbReference type="SAM" id="Phobius"/>
    </source>
</evidence>
<keyword evidence="1" id="KW-1133">Transmembrane helix</keyword>
<comment type="caution">
    <text evidence="3">The sequence shown here is derived from an EMBL/GenBank/DDBJ whole genome shotgun (WGS) entry which is preliminary data.</text>
</comment>
<accession>A0ABQ5V6F0</accession>
<sequence length="61" mass="6318">MRRTSTLLGLGAALLATPAFAHVGDHGNKNVLHFLADHGVAAGLVALSVLAVSVYLIRRKG</sequence>
<proteinExistence type="predicted"/>
<keyword evidence="1" id="KW-0472">Membrane</keyword>
<dbReference type="EMBL" id="BSNK01000001">
    <property type="protein sequence ID" value="GLQ23116.1"/>
    <property type="molecule type" value="Genomic_DNA"/>
</dbReference>
<name>A0ABQ5V6F0_9PROT</name>
<feature type="chain" id="PRO_5046458945" evidence="2">
    <location>
        <begin position="22"/>
        <end position="61"/>
    </location>
</feature>
<gene>
    <name evidence="3" type="ORF">GCM10007853_09900</name>
</gene>
<protein>
    <submittedName>
        <fullName evidence="3">Uncharacterized protein</fullName>
    </submittedName>
</protein>
<reference evidence="3" key="1">
    <citation type="journal article" date="2014" name="Int. J. Syst. Evol. Microbiol.">
        <title>Complete genome of a new Firmicutes species belonging to the dominant human colonic microbiota ('Ruminococcus bicirculans') reveals two chromosomes and a selective capacity to utilize plant glucans.</title>
        <authorList>
            <consortium name="NISC Comparative Sequencing Program"/>
            <person name="Wegmann U."/>
            <person name="Louis P."/>
            <person name="Goesmann A."/>
            <person name="Henrissat B."/>
            <person name="Duncan S.H."/>
            <person name="Flint H.J."/>
        </authorList>
    </citation>
    <scope>NUCLEOTIDE SEQUENCE</scope>
    <source>
        <strain evidence="3">NBRC 108219</strain>
    </source>
</reference>
<dbReference type="RefSeq" id="WP_284388195.1">
    <property type="nucleotide sequence ID" value="NZ_BSNK01000001.1"/>
</dbReference>
<feature type="signal peptide" evidence="2">
    <location>
        <begin position="1"/>
        <end position="21"/>
    </location>
</feature>
<evidence type="ECO:0000256" key="2">
    <source>
        <dbReference type="SAM" id="SignalP"/>
    </source>
</evidence>
<keyword evidence="2" id="KW-0732">Signal</keyword>
<keyword evidence="1" id="KW-0812">Transmembrane</keyword>
<feature type="transmembrane region" description="Helical" evidence="1">
    <location>
        <begin position="31"/>
        <end position="57"/>
    </location>
</feature>
<evidence type="ECO:0000313" key="4">
    <source>
        <dbReference type="Proteomes" id="UP001161391"/>
    </source>
</evidence>
<keyword evidence="4" id="KW-1185">Reference proteome</keyword>